<feature type="region of interest" description="Disordered" evidence="6">
    <location>
        <begin position="84"/>
        <end position="107"/>
    </location>
</feature>
<keyword evidence="5" id="KW-0804">Transcription</keyword>
<evidence type="ECO:0000256" key="5">
    <source>
        <dbReference type="ARBA" id="ARBA00023163"/>
    </source>
</evidence>
<dbReference type="RefSeq" id="WP_006125153.1">
    <property type="nucleotide sequence ID" value="NZ_CP098609.1"/>
</dbReference>
<dbReference type="Proteomes" id="UP001056079">
    <property type="component" value="Chromosome"/>
</dbReference>
<dbReference type="InterPro" id="IPR004839">
    <property type="entry name" value="Aminotransferase_I/II_large"/>
</dbReference>
<accession>A0ABY4UY57</accession>
<feature type="compositionally biased region" description="Pro residues" evidence="6">
    <location>
        <begin position="493"/>
        <end position="511"/>
    </location>
</feature>
<dbReference type="InterPro" id="IPR000524">
    <property type="entry name" value="Tscrpt_reg_HTH_GntR"/>
</dbReference>
<dbReference type="SMART" id="SM00345">
    <property type="entry name" value="HTH_GNTR"/>
    <property type="match status" value="1"/>
</dbReference>
<organism evidence="8 9">
    <name type="scientific">Streptomyces filamentosus</name>
    <name type="common">Streptomyces roseosporus</name>
    <dbReference type="NCBI Taxonomy" id="67294"/>
    <lineage>
        <taxon>Bacteria</taxon>
        <taxon>Bacillati</taxon>
        <taxon>Actinomycetota</taxon>
        <taxon>Actinomycetes</taxon>
        <taxon>Kitasatosporales</taxon>
        <taxon>Streptomycetaceae</taxon>
        <taxon>Streptomyces</taxon>
    </lineage>
</organism>
<evidence type="ECO:0000256" key="2">
    <source>
        <dbReference type="ARBA" id="ARBA00022898"/>
    </source>
</evidence>
<evidence type="ECO:0000313" key="8">
    <source>
        <dbReference type="EMBL" id="USC49185.1"/>
    </source>
</evidence>
<dbReference type="Pfam" id="PF00155">
    <property type="entry name" value="Aminotran_1_2"/>
    <property type="match status" value="1"/>
</dbReference>
<sequence length="518" mass="55251">MTHDRERTGPAWGTFLELAGPAGGPLHTRLARALRDAVADGRLAAGSTLPASRVLAADLRCSRWVVTEAYAQLVAEGHFEARSGSATRVRAHAGTTAPRPPGAGPPRWTPRFDLLPGIPDLRAFPRKRWADMVRAATTELTWDELGYPDAAGLPRLRRQLASYLARGRGARVEPDQLVVCAGTLDGVLRLCRTLRAAGHTRVAIEDPGWTQLRLTVAAAGLTPVPVAVDEQGLRVDLLRRATAVRAVIVAPAHQFPTGVVLAPARRAELADWAREVDGLIMEDDYDAEFRYDRHPVGALQGMAPDHVALLGSLSKTLSPAVRLGWIAAPGRWTEALVARDTGGAPPPVIDQDAFSRFVTSGSYDRHLRASRLRYKRRRDRLLRELAAHLPGAAVGGAAAGFHLLLPLRDCPADAVVKEAAGHDVRLASLDDYRTAPEAPGPDASVPTLVVGYGNLTDQAVPEAVRRLAAAVERVRDGRSAPHGVSRPDREPPRPGGPSAPPAAAAPPPPGSRPAARPS</sequence>
<dbReference type="InterPro" id="IPR015421">
    <property type="entry name" value="PyrdxlP-dep_Trfase_major"/>
</dbReference>
<feature type="domain" description="HTH gntR-type" evidence="7">
    <location>
        <begin position="24"/>
        <end position="92"/>
    </location>
</feature>
<keyword evidence="2" id="KW-0663">Pyridoxal phosphate</keyword>
<dbReference type="InterPro" id="IPR036388">
    <property type="entry name" value="WH-like_DNA-bd_sf"/>
</dbReference>
<dbReference type="InterPro" id="IPR015424">
    <property type="entry name" value="PyrdxlP-dep_Trfase"/>
</dbReference>
<proteinExistence type="inferred from homology"/>
<dbReference type="PANTHER" id="PTHR46577:SF1">
    <property type="entry name" value="HTH-TYPE TRANSCRIPTIONAL REGULATORY PROTEIN GABR"/>
    <property type="match status" value="1"/>
</dbReference>
<dbReference type="PROSITE" id="PS50949">
    <property type="entry name" value="HTH_GNTR"/>
    <property type="match status" value="1"/>
</dbReference>
<keyword evidence="9" id="KW-1185">Reference proteome</keyword>
<feature type="compositionally biased region" description="Basic and acidic residues" evidence="6">
    <location>
        <begin position="473"/>
        <end position="492"/>
    </location>
</feature>
<dbReference type="InterPro" id="IPR051446">
    <property type="entry name" value="HTH_trans_reg/aminotransferase"/>
</dbReference>
<dbReference type="Pfam" id="PF00392">
    <property type="entry name" value="GntR"/>
    <property type="match status" value="1"/>
</dbReference>
<dbReference type="PANTHER" id="PTHR46577">
    <property type="entry name" value="HTH-TYPE TRANSCRIPTIONAL REGULATORY PROTEIN GABR"/>
    <property type="match status" value="1"/>
</dbReference>
<feature type="compositionally biased region" description="Pro residues" evidence="6">
    <location>
        <begin position="98"/>
        <end position="107"/>
    </location>
</feature>
<protein>
    <submittedName>
        <fullName evidence="8">PLP-dependent aminotransferase family protein</fullName>
    </submittedName>
</protein>
<keyword evidence="8" id="KW-0808">Transferase</keyword>
<keyword evidence="4" id="KW-0238">DNA-binding</keyword>
<dbReference type="Gene3D" id="1.10.10.10">
    <property type="entry name" value="Winged helix-like DNA-binding domain superfamily/Winged helix DNA-binding domain"/>
    <property type="match status" value="1"/>
</dbReference>
<name>A0ABY4UY57_STRFL</name>
<dbReference type="SUPFAM" id="SSF53383">
    <property type="entry name" value="PLP-dependent transferases"/>
    <property type="match status" value="1"/>
</dbReference>
<evidence type="ECO:0000313" key="9">
    <source>
        <dbReference type="Proteomes" id="UP001056079"/>
    </source>
</evidence>
<evidence type="ECO:0000256" key="1">
    <source>
        <dbReference type="ARBA" id="ARBA00005384"/>
    </source>
</evidence>
<evidence type="ECO:0000259" key="7">
    <source>
        <dbReference type="PROSITE" id="PS50949"/>
    </source>
</evidence>
<keyword evidence="3" id="KW-0805">Transcription regulation</keyword>
<dbReference type="CDD" id="cd00609">
    <property type="entry name" value="AAT_like"/>
    <property type="match status" value="1"/>
</dbReference>
<evidence type="ECO:0000256" key="4">
    <source>
        <dbReference type="ARBA" id="ARBA00023125"/>
    </source>
</evidence>
<dbReference type="CDD" id="cd07377">
    <property type="entry name" value="WHTH_GntR"/>
    <property type="match status" value="1"/>
</dbReference>
<keyword evidence="8" id="KW-0032">Aminotransferase</keyword>
<gene>
    <name evidence="8" type="ORF">K7395_21890</name>
</gene>
<evidence type="ECO:0000256" key="6">
    <source>
        <dbReference type="SAM" id="MobiDB-lite"/>
    </source>
</evidence>
<dbReference type="GO" id="GO:0008483">
    <property type="term" value="F:transaminase activity"/>
    <property type="evidence" value="ECO:0007669"/>
    <property type="project" value="UniProtKB-KW"/>
</dbReference>
<comment type="similarity">
    <text evidence="1">In the C-terminal section; belongs to the class-I pyridoxal-phosphate-dependent aminotransferase family.</text>
</comment>
<dbReference type="SUPFAM" id="SSF46785">
    <property type="entry name" value="Winged helix' DNA-binding domain"/>
    <property type="match status" value="1"/>
</dbReference>
<reference evidence="8" key="1">
    <citation type="submission" date="2021-08" db="EMBL/GenBank/DDBJ databases">
        <title>DNA methylation of m4C regulates biosynthesis of daptomycin in Streptomyces roseosporus L30.</title>
        <authorList>
            <person name="Fang J.-L."/>
        </authorList>
    </citation>
    <scope>NUCLEOTIDE SEQUENCE</scope>
    <source>
        <strain evidence="8">L30</strain>
    </source>
</reference>
<feature type="region of interest" description="Disordered" evidence="6">
    <location>
        <begin position="473"/>
        <end position="518"/>
    </location>
</feature>
<evidence type="ECO:0000256" key="3">
    <source>
        <dbReference type="ARBA" id="ARBA00023015"/>
    </source>
</evidence>
<dbReference type="Gene3D" id="3.40.640.10">
    <property type="entry name" value="Type I PLP-dependent aspartate aminotransferase-like (Major domain)"/>
    <property type="match status" value="1"/>
</dbReference>
<dbReference type="EMBL" id="CP098609">
    <property type="protein sequence ID" value="USC49185.1"/>
    <property type="molecule type" value="Genomic_DNA"/>
</dbReference>
<dbReference type="InterPro" id="IPR036390">
    <property type="entry name" value="WH_DNA-bd_sf"/>
</dbReference>